<dbReference type="PANTHER" id="PTHR38797">
    <property type="entry name" value="NUCLEAR PORE COMPLEX PROTEIN NUP85-RELATED"/>
    <property type="match status" value="1"/>
</dbReference>
<evidence type="ECO:0000259" key="2">
    <source>
        <dbReference type="Pfam" id="PF14420"/>
    </source>
</evidence>
<feature type="region of interest" description="Disordered" evidence="1">
    <location>
        <begin position="405"/>
        <end position="489"/>
    </location>
</feature>
<sequence length="947" mass="104419">MADAAPLLSPLTEPGATDKAVQSAVQAVTAQAKSSAATIGDYLWDTFNAVFDAAGRTPAEQQGKLVGFLAQLRQTTITDADGQPLKYEGGVVWADLPSFGWVARDRWNFDVLDASAAREDRAKWENWAGFLAQLTAQANADDPGDPFDFSTFALWAMRTAFEEEHPTVANAASVSATAFKHAAVWLQYGGPRLRKLCAEERALDGNMGAARGKYADRGWKGFNEERWKVWKDELREARSRGVADGAALELMEKLVGDRLLIGAPLCRQPAMAATDLRQGQSANLSPPTLELHPTAVARTAFQRSRIATPEGSGAVHAVARNSCPSAVRPPPSALRVLESRNAKRAKPSLVGVQYGAVAAADRRSRHSSSPTNRPRSESPPTSHMALIATVHDVTGLVLGDSDAHVFIKDEPPSPPAGGDRPVPTPRAQPPKFEPPSTQRPADPHTGRRANSATRQQAARSGKHGGKAATTSKAGPGRPQTAEQSIIPRRTEDWEPWKSILHELYITQNRILRDIIGIMDTKHNLKATPKMYKNQFARWGFFKYAVKRRPRTQSDSPRGQSSSSDDSSGGELVLRKDALMHESDTARSVQAGLTAVRRFLHGHIDQDSGNLRVEEVAGFADPCYRYFKVAMDLFDLGENIDGGRILRLAFLQIERKMAKPTMKSFSDLCILVPHLLLESGRRDILAAYLRYVARLAAVKYGKHPIADLAASFADMADRPEDMMRYIMALSQINADTIGAQAGMLGRTAQWARNQYLACQRTREADPAPASPRSPRSPRNPLLPGARDHGRDHRHDHHMLRLEAQSVYWAQRLVMPDPEGDDLAAQWLHKRFGPDFGARCEGHLARLMGRVRAGAGAFPPVFARMMECLYVGWLADYYEAVGAWDRAFRWGRRGLALSSDEQYALWSVHLEALMRRHGAPAEAEELRRTRLAHGWLEKVRAEVDRLGLA</sequence>
<feature type="compositionally biased region" description="Polar residues" evidence="1">
    <location>
        <begin position="370"/>
        <end position="381"/>
    </location>
</feature>
<dbReference type="Pfam" id="PF14420">
    <property type="entry name" value="Clr5"/>
    <property type="match status" value="1"/>
</dbReference>
<dbReference type="InterPro" id="IPR025676">
    <property type="entry name" value="Clr5_dom"/>
</dbReference>
<feature type="compositionally biased region" description="Polar residues" evidence="1">
    <location>
        <begin position="448"/>
        <end position="458"/>
    </location>
</feature>
<feature type="domain" description="Clr5" evidence="2">
    <location>
        <begin position="490"/>
        <end position="542"/>
    </location>
</feature>
<proteinExistence type="predicted"/>
<dbReference type="InterPro" id="IPR022085">
    <property type="entry name" value="OpdG"/>
</dbReference>
<reference evidence="3" key="2">
    <citation type="submission" date="2023-05" db="EMBL/GenBank/DDBJ databases">
        <authorList>
            <consortium name="Lawrence Berkeley National Laboratory"/>
            <person name="Steindorff A."/>
            <person name="Hensen N."/>
            <person name="Bonometti L."/>
            <person name="Westerberg I."/>
            <person name="Brannstrom I.O."/>
            <person name="Guillou S."/>
            <person name="Cros-Aarteil S."/>
            <person name="Calhoun S."/>
            <person name="Haridas S."/>
            <person name="Kuo A."/>
            <person name="Mondo S."/>
            <person name="Pangilinan J."/>
            <person name="Riley R."/>
            <person name="Labutti K."/>
            <person name="Andreopoulos B."/>
            <person name="Lipzen A."/>
            <person name="Chen C."/>
            <person name="Yanf M."/>
            <person name="Daum C."/>
            <person name="Ng V."/>
            <person name="Clum A."/>
            <person name="Ohm R."/>
            <person name="Martin F."/>
            <person name="Silar P."/>
            <person name="Natvig D."/>
            <person name="Lalanne C."/>
            <person name="Gautier V."/>
            <person name="Ament-Velasquez S.L."/>
            <person name="Kruys A."/>
            <person name="Hutchinson M.I."/>
            <person name="Powell A.J."/>
            <person name="Barry K."/>
            <person name="Miller A.N."/>
            <person name="Grigoriev I.V."/>
            <person name="Debuchy R."/>
            <person name="Gladieux P."/>
            <person name="Thoren M.H."/>
            <person name="Johannesson H."/>
        </authorList>
    </citation>
    <scope>NUCLEOTIDE SEQUENCE</scope>
    <source>
        <strain evidence="3">CBS 123565</strain>
    </source>
</reference>
<comment type="caution">
    <text evidence="3">The sequence shown here is derived from an EMBL/GenBank/DDBJ whole genome shotgun (WGS) entry which is preliminary data.</text>
</comment>
<evidence type="ECO:0000313" key="4">
    <source>
        <dbReference type="Proteomes" id="UP001304895"/>
    </source>
</evidence>
<evidence type="ECO:0000313" key="3">
    <source>
        <dbReference type="EMBL" id="KAK4129906.1"/>
    </source>
</evidence>
<organism evidence="3 4">
    <name type="scientific">Trichocladium antarcticum</name>
    <dbReference type="NCBI Taxonomy" id="1450529"/>
    <lineage>
        <taxon>Eukaryota</taxon>
        <taxon>Fungi</taxon>
        <taxon>Dikarya</taxon>
        <taxon>Ascomycota</taxon>
        <taxon>Pezizomycotina</taxon>
        <taxon>Sordariomycetes</taxon>
        <taxon>Sordariomycetidae</taxon>
        <taxon>Sordariales</taxon>
        <taxon>Chaetomiaceae</taxon>
        <taxon>Trichocladium</taxon>
    </lineage>
</organism>
<dbReference type="EMBL" id="MU853449">
    <property type="protein sequence ID" value="KAK4129906.1"/>
    <property type="molecule type" value="Genomic_DNA"/>
</dbReference>
<feature type="region of interest" description="Disordered" evidence="1">
    <location>
        <begin position="760"/>
        <end position="792"/>
    </location>
</feature>
<feature type="region of interest" description="Disordered" evidence="1">
    <location>
        <begin position="547"/>
        <end position="569"/>
    </location>
</feature>
<feature type="compositionally biased region" description="Low complexity" evidence="1">
    <location>
        <begin position="553"/>
        <end position="569"/>
    </location>
</feature>
<evidence type="ECO:0000256" key="1">
    <source>
        <dbReference type="SAM" id="MobiDB-lite"/>
    </source>
</evidence>
<protein>
    <recommendedName>
        <fullName evidence="2">Clr5 domain-containing protein</fullName>
    </recommendedName>
</protein>
<keyword evidence="4" id="KW-1185">Reference proteome</keyword>
<dbReference type="PANTHER" id="PTHR38797:SF6">
    <property type="match status" value="1"/>
</dbReference>
<name>A0AAN6Z9K0_9PEZI</name>
<feature type="region of interest" description="Disordered" evidence="1">
    <location>
        <begin position="353"/>
        <end position="382"/>
    </location>
</feature>
<dbReference type="Proteomes" id="UP001304895">
    <property type="component" value="Unassembled WGS sequence"/>
</dbReference>
<dbReference type="AlphaFoldDB" id="A0AAN6Z9K0"/>
<dbReference type="InterPro" id="IPR053204">
    <property type="entry name" value="Oxopyrrolidines_Biosynth-assoc"/>
</dbReference>
<accession>A0AAN6Z9K0</accession>
<dbReference type="Pfam" id="PF12311">
    <property type="entry name" value="DUF3632"/>
    <property type="match status" value="1"/>
</dbReference>
<gene>
    <name evidence="3" type="ORF">BT67DRAFT_430737</name>
</gene>
<feature type="compositionally biased region" description="Low complexity" evidence="1">
    <location>
        <begin position="765"/>
        <end position="782"/>
    </location>
</feature>
<feature type="compositionally biased region" description="Pro residues" evidence="1">
    <location>
        <begin position="422"/>
        <end position="433"/>
    </location>
</feature>
<reference evidence="3" key="1">
    <citation type="journal article" date="2023" name="Mol. Phylogenet. Evol.">
        <title>Genome-scale phylogeny and comparative genomics of the fungal order Sordariales.</title>
        <authorList>
            <person name="Hensen N."/>
            <person name="Bonometti L."/>
            <person name="Westerberg I."/>
            <person name="Brannstrom I.O."/>
            <person name="Guillou S."/>
            <person name="Cros-Aarteil S."/>
            <person name="Calhoun S."/>
            <person name="Haridas S."/>
            <person name="Kuo A."/>
            <person name="Mondo S."/>
            <person name="Pangilinan J."/>
            <person name="Riley R."/>
            <person name="LaButti K."/>
            <person name="Andreopoulos B."/>
            <person name="Lipzen A."/>
            <person name="Chen C."/>
            <person name="Yan M."/>
            <person name="Daum C."/>
            <person name="Ng V."/>
            <person name="Clum A."/>
            <person name="Steindorff A."/>
            <person name="Ohm R.A."/>
            <person name="Martin F."/>
            <person name="Silar P."/>
            <person name="Natvig D.O."/>
            <person name="Lalanne C."/>
            <person name="Gautier V."/>
            <person name="Ament-Velasquez S.L."/>
            <person name="Kruys A."/>
            <person name="Hutchinson M.I."/>
            <person name="Powell A.J."/>
            <person name="Barry K."/>
            <person name="Miller A.N."/>
            <person name="Grigoriev I.V."/>
            <person name="Debuchy R."/>
            <person name="Gladieux P."/>
            <person name="Hiltunen Thoren M."/>
            <person name="Johannesson H."/>
        </authorList>
    </citation>
    <scope>NUCLEOTIDE SEQUENCE</scope>
    <source>
        <strain evidence="3">CBS 123565</strain>
    </source>
</reference>